<dbReference type="Proteomes" id="UP000689195">
    <property type="component" value="Unassembled WGS sequence"/>
</dbReference>
<protein>
    <submittedName>
        <fullName evidence="1">Uncharacterized protein</fullName>
    </submittedName>
</protein>
<accession>A0A8S1WVI5</accession>
<reference evidence="1" key="1">
    <citation type="submission" date="2021-01" db="EMBL/GenBank/DDBJ databases">
        <authorList>
            <consortium name="Genoscope - CEA"/>
            <person name="William W."/>
        </authorList>
    </citation>
    <scope>NUCLEOTIDE SEQUENCE</scope>
</reference>
<proteinExistence type="predicted"/>
<comment type="caution">
    <text evidence="1">The sequence shown here is derived from an EMBL/GenBank/DDBJ whole genome shotgun (WGS) entry which is preliminary data.</text>
</comment>
<evidence type="ECO:0000313" key="1">
    <source>
        <dbReference type="EMBL" id="CAD8192139.1"/>
    </source>
</evidence>
<evidence type="ECO:0000313" key="2">
    <source>
        <dbReference type="Proteomes" id="UP000689195"/>
    </source>
</evidence>
<dbReference type="EMBL" id="CAJJDO010000100">
    <property type="protein sequence ID" value="CAD8192139.1"/>
    <property type="molecule type" value="Genomic_DNA"/>
</dbReference>
<name>A0A8S1WVI5_9CILI</name>
<keyword evidence="2" id="KW-1185">Reference proteome</keyword>
<gene>
    <name evidence="1" type="ORF">PPENT_87.1.T1000197</name>
</gene>
<sequence length="101" mass="12113">MLFIRKLYHLPLLYNFWQYNPSSLNESRSYQFFFTEPNTEAQIQQPQFLGCEFTQSKFISIILKDCESKYQISCSETSLCKIISNQTRKINFFYLPNLFPL</sequence>
<dbReference type="AlphaFoldDB" id="A0A8S1WVI5"/>
<organism evidence="1 2">
    <name type="scientific">Paramecium pentaurelia</name>
    <dbReference type="NCBI Taxonomy" id="43138"/>
    <lineage>
        <taxon>Eukaryota</taxon>
        <taxon>Sar</taxon>
        <taxon>Alveolata</taxon>
        <taxon>Ciliophora</taxon>
        <taxon>Intramacronucleata</taxon>
        <taxon>Oligohymenophorea</taxon>
        <taxon>Peniculida</taxon>
        <taxon>Parameciidae</taxon>
        <taxon>Paramecium</taxon>
    </lineage>
</organism>